<evidence type="ECO:0000313" key="15">
    <source>
        <dbReference type="Proteomes" id="UP001516400"/>
    </source>
</evidence>
<evidence type="ECO:0000256" key="1">
    <source>
        <dbReference type="ARBA" id="ARBA00004167"/>
    </source>
</evidence>
<keyword evidence="11" id="KW-0813">Transport</keyword>
<dbReference type="GO" id="GO:0051537">
    <property type="term" value="F:2 iron, 2 sulfur cluster binding"/>
    <property type="evidence" value="ECO:0007669"/>
    <property type="project" value="UniProtKB-KW"/>
</dbReference>
<dbReference type="Gene3D" id="2.102.10.10">
    <property type="entry name" value="Rieske [2Fe-2S] iron-sulphur domain"/>
    <property type="match status" value="1"/>
</dbReference>
<dbReference type="Proteomes" id="UP001516400">
    <property type="component" value="Unassembled WGS sequence"/>
</dbReference>
<comment type="miscellaneous">
    <text evidence="11">The Rieske protein is a high potential 2Fe-2S protein.</text>
</comment>
<keyword evidence="12" id="KW-0496">Mitochondrion</keyword>
<evidence type="ECO:0000256" key="10">
    <source>
        <dbReference type="ARBA" id="ARBA00023157"/>
    </source>
</evidence>
<keyword evidence="10" id="KW-1015">Disulfide bond</keyword>
<dbReference type="CDD" id="cd03470">
    <property type="entry name" value="Rieske_cytochrome_bc1"/>
    <property type="match status" value="1"/>
</dbReference>
<comment type="similarity">
    <text evidence="2">Belongs to the Rieske iron-sulfur protein family.</text>
</comment>
<accession>A0ABD2PAE9</accession>
<keyword evidence="6" id="KW-1133">Transmembrane helix</keyword>
<dbReference type="InterPro" id="IPR005805">
    <property type="entry name" value="Rieske_Fe-S_prot_C"/>
</dbReference>
<evidence type="ECO:0000256" key="6">
    <source>
        <dbReference type="ARBA" id="ARBA00022989"/>
    </source>
</evidence>
<comment type="caution">
    <text evidence="14">The sequence shown here is derived from an EMBL/GenBank/DDBJ whole genome shotgun (WGS) entry which is preliminary data.</text>
</comment>
<name>A0ABD2PAE9_9CUCU</name>
<dbReference type="FunFam" id="2.102.10.10:FF:000001">
    <property type="entry name" value="Cytochrome b-c1 complex subunit Rieske, mitochondrial"/>
    <property type="match status" value="1"/>
</dbReference>
<dbReference type="InterPro" id="IPR037008">
    <property type="entry name" value="bc1_Rieske_TM_sf"/>
</dbReference>
<dbReference type="InterPro" id="IPR014349">
    <property type="entry name" value="Rieske_Fe-S_prot"/>
</dbReference>
<dbReference type="GO" id="GO:0046872">
    <property type="term" value="F:metal ion binding"/>
    <property type="evidence" value="ECO:0007669"/>
    <property type="project" value="UniProtKB-KW"/>
</dbReference>
<dbReference type="SUPFAM" id="SSF81502">
    <property type="entry name" value="ISP transmembrane anchor"/>
    <property type="match status" value="1"/>
</dbReference>
<dbReference type="Gene3D" id="1.20.5.270">
    <property type="entry name" value="Ubiquinol cytochrome reductase, transmembrane domain"/>
    <property type="match status" value="1"/>
</dbReference>
<evidence type="ECO:0000256" key="2">
    <source>
        <dbReference type="ARBA" id="ARBA00010651"/>
    </source>
</evidence>
<dbReference type="Pfam" id="PF00355">
    <property type="entry name" value="Rieske"/>
    <property type="match status" value="1"/>
</dbReference>
<dbReference type="NCBIfam" id="TIGR01416">
    <property type="entry name" value="Rieske_proteo"/>
    <property type="match status" value="1"/>
</dbReference>
<sequence length="231" mass="25934">MIRSLQSRLVNHYKYKGIFSMREWFPYKIQDLKLTHTDIKIPDFSKYRRKSVINPQTKDEESADARKASSSIWAGFNIIVGCYSAKTVIQLFVKSMAMSADVQALAKIEVNLAEISEGGHATLKWRGKPLFLKHRLPEEIKDCQSTPVSSLRDPQTDEERCPVPEWLVVIGVCTHLGCVPIPNSGDYLGGYYCPCHGSHYDAAGRIRKGPAPSNLEIPIHNFQTDNSLVVG</sequence>
<dbReference type="PANTHER" id="PTHR10134">
    <property type="entry name" value="CYTOCHROME B-C1 COMPLEX SUBUNIT RIESKE, MITOCHONDRIAL"/>
    <property type="match status" value="1"/>
</dbReference>
<dbReference type="PRINTS" id="PR00162">
    <property type="entry name" value="RIESKE"/>
</dbReference>
<gene>
    <name evidence="14" type="ORF">HHI36_002366</name>
</gene>
<dbReference type="AlphaFoldDB" id="A0ABD2PAE9"/>
<evidence type="ECO:0000256" key="8">
    <source>
        <dbReference type="ARBA" id="ARBA00023014"/>
    </source>
</evidence>
<evidence type="ECO:0000259" key="13">
    <source>
        <dbReference type="PROSITE" id="PS51296"/>
    </source>
</evidence>
<dbReference type="InterPro" id="IPR036922">
    <property type="entry name" value="Rieske_2Fe-2S_sf"/>
</dbReference>
<keyword evidence="15" id="KW-1185">Reference proteome</keyword>
<evidence type="ECO:0000256" key="11">
    <source>
        <dbReference type="RuleBase" id="RU004494"/>
    </source>
</evidence>
<dbReference type="SUPFAM" id="SSF50022">
    <property type="entry name" value="ISP domain"/>
    <property type="match status" value="1"/>
</dbReference>
<dbReference type="InterPro" id="IPR017941">
    <property type="entry name" value="Rieske_2Fe-2S"/>
</dbReference>
<keyword evidence="5" id="KW-0479">Metal-binding</keyword>
<evidence type="ECO:0000256" key="3">
    <source>
        <dbReference type="ARBA" id="ARBA00022692"/>
    </source>
</evidence>
<evidence type="ECO:0000256" key="9">
    <source>
        <dbReference type="ARBA" id="ARBA00023136"/>
    </source>
</evidence>
<dbReference type="GO" id="GO:0005743">
    <property type="term" value="C:mitochondrial inner membrane"/>
    <property type="evidence" value="ECO:0007669"/>
    <property type="project" value="UniProtKB-SubCell"/>
</dbReference>
<dbReference type="PROSITE" id="PS51296">
    <property type="entry name" value="RIESKE"/>
    <property type="match status" value="1"/>
</dbReference>
<dbReference type="InterPro" id="IPR006317">
    <property type="entry name" value="Ubiquinol_cyt_c_Rdtase_Fe-S-su"/>
</dbReference>
<dbReference type="EMBL" id="JABFTP020000185">
    <property type="protein sequence ID" value="KAL3287908.1"/>
    <property type="molecule type" value="Genomic_DNA"/>
</dbReference>
<keyword evidence="8" id="KW-0411">Iron-sulfur</keyword>
<evidence type="ECO:0000313" key="14">
    <source>
        <dbReference type="EMBL" id="KAL3287908.1"/>
    </source>
</evidence>
<evidence type="ECO:0000256" key="7">
    <source>
        <dbReference type="ARBA" id="ARBA00023004"/>
    </source>
</evidence>
<keyword evidence="11" id="KW-0249">Electron transport</keyword>
<comment type="cofactor">
    <cofactor evidence="11">
        <name>[2Fe-2S] cluster</name>
        <dbReference type="ChEBI" id="CHEBI:190135"/>
    </cofactor>
    <text evidence="11">Binds 1 [2Fe-2S] cluster per subunit.</text>
</comment>
<dbReference type="Pfam" id="PF02921">
    <property type="entry name" value="UCR_TM"/>
    <property type="match status" value="1"/>
</dbReference>
<evidence type="ECO:0000256" key="4">
    <source>
        <dbReference type="ARBA" id="ARBA00022714"/>
    </source>
</evidence>
<organism evidence="14 15">
    <name type="scientific">Cryptolaemus montrouzieri</name>
    <dbReference type="NCBI Taxonomy" id="559131"/>
    <lineage>
        <taxon>Eukaryota</taxon>
        <taxon>Metazoa</taxon>
        <taxon>Ecdysozoa</taxon>
        <taxon>Arthropoda</taxon>
        <taxon>Hexapoda</taxon>
        <taxon>Insecta</taxon>
        <taxon>Pterygota</taxon>
        <taxon>Neoptera</taxon>
        <taxon>Endopterygota</taxon>
        <taxon>Coleoptera</taxon>
        <taxon>Polyphaga</taxon>
        <taxon>Cucujiformia</taxon>
        <taxon>Coccinelloidea</taxon>
        <taxon>Coccinellidae</taxon>
        <taxon>Scymninae</taxon>
        <taxon>Scymnini</taxon>
        <taxon>Cryptolaemus</taxon>
    </lineage>
</organism>
<comment type="catalytic activity">
    <reaction evidence="11">
        <text>a quinol + 2 Fe(III)-[cytochrome c](out) = a quinone + 2 Fe(II)-[cytochrome c](out) + 2 H(+)(out)</text>
        <dbReference type="Rhea" id="RHEA:11484"/>
        <dbReference type="Rhea" id="RHEA-COMP:10350"/>
        <dbReference type="Rhea" id="RHEA-COMP:14399"/>
        <dbReference type="ChEBI" id="CHEBI:15378"/>
        <dbReference type="ChEBI" id="CHEBI:24646"/>
        <dbReference type="ChEBI" id="CHEBI:29033"/>
        <dbReference type="ChEBI" id="CHEBI:29034"/>
        <dbReference type="ChEBI" id="CHEBI:132124"/>
        <dbReference type="EC" id="7.1.1.8"/>
    </reaction>
</comment>
<keyword evidence="7" id="KW-0408">Iron</keyword>
<evidence type="ECO:0000256" key="12">
    <source>
        <dbReference type="RuleBase" id="RU004495"/>
    </source>
</evidence>
<protein>
    <recommendedName>
        <fullName evidence="11">Cytochrome b-c1 complex subunit Rieske, mitochondrial</fullName>
        <ecNumber evidence="11">7.1.1.8</ecNumber>
    </recommendedName>
</protein>
<dbReference type="EC" id="7.1.1.8" evidence="11"/>
<keyword evidence="9" id="KW-0472">Membrane</keyword>
<dbReference type="InterPro" id="IPR004192">
    <property type="entry name" value="Rieske_TM"/>
</dbReference>
<evidence type="ECO:0000256" key="5">
    <source>
        <dbReference type="ARBA" id="ARBA00022723"/>
    </source>
</evidence>
<reference evidence="14 15" key="1">
    <citation type="journal article" date="2021" name="BMC Biol.">
        <title>Horizontally acquired antibacterial genes associated with adaptive radiation of ladybird beetles.</title>
        <authorList>
            <person name="Li H.S."/>
            <person name="Tang X.F."/>
            <person name="Huang Y.H."/>
            <person name="Xu Z.Y."/>
            <person name="Chen M.L."/>
            <person name="Du X.Y."/>
            <person name="Qiu B.Y."/>
            <person name="Chen P.T."/>
            <person name="Zhang W."/>
            <person name="Slipinski A."/>
            <person name="Escalona H.E."/>
            <person name="Waterhouse R.M."/>
            <person name="Zwick A."/>
            <person name="Pang H."/>
        </authorList>
    </citation>
    <scope>NUCLEOTIDE SEQUENCE [LARGE SCALE GENOMIC DNA]</scope>
    <source>
        <strain evidence="14">SYSU2018</strain>
    </source>
</reference>
<proteinExistence type="inferred from homology"/>
<keyword evidence="4" id="KW-0001">2Fe-2S</keyword>
<comment type="subcellular location">
    <subcellularLocation>
        <location evidence="1">Membrane</location>
        <topology evidence="1">Single-pass membrane protein</topology>
    </subcellularLocation>
    <subcellularLocation>
        <location evidence="12">Mitochondrion inner membrane</location>
    </subcellularLocation>
</comment>
<keyword evidence="12" id="KW-0679">Respiratory chain</keyword>
<dbReference type="GO" id="GO:0008121">
    <property type="term" value="F:quinol-cytochrome-c reductase activity"/>
    <property type="evidence" value="ECO:0007669"/>
    <property type="project" value="UniProtKB-EC"/>
</dbReference>
<keyword evidence="3" id="KW-0812">Transmembrane</keyword>
<feature type="domain" description="Rieske" evidence="13">
    <location>
        <begin position="164"/>
        <end position="229"/>
    </location>
</feature>